<organism evidence="2 3">
    <name type="scientific">Paramecium octaurelia</name>
    <dbReference type="NCBI Taxonomy" id="43137"/>
    <lineage>
        <taxon>Eukaryota</taxon>
        <taxon>Sar</taxon>
        <taxon>Alveolata</taxon>
        <taxon>Ciliophora</taxon>
        <taxon>Intramacronucleata</taxon>
        <taxon>Oligohymenophorea</taxon>
        <taxon>Peniculida</taxon>
        <taxon>Parameciidae</taxon>
        <taxon>Paramecium</taxon>
    </lineage>
</organism>
<evidence type="ECO:0000313" key="3">
    <source>
        <dbReference type="Proteomes" id="UP000683925"/>
    </source>
</evidence>
<gene>
    <name evidence="2" type="ORF">POCTA_138.1.T1310195</name>
</gene>
<comment type="caution">
    <text evidence="2">The sequence shown here is derived from an EMBL/GenBank/DDBJ whole genome shotgun (WGS) entry which is preliminary data.</text>
</comment>
<evidence type="ECO:0000256" key="1">
    <source>
        <dbReference type="PROSITE-ProRule" id="PRU00221"/>
    </source>
</evidence>
<dbReference type="Pfam" id="PF00400">
    <property type="entry name" value="WD40"/>
    <property type="match status" value="3"/>
</dbReference>
<dbReference type="PROSITE" id="PS50082">
    <property type="entry name" value="WD_REPEATS_2"/>
    <property type="match status" value="2"/>
</dbReference>
<proteinExistence type="predicted"/>
<dbReference type="OrthoDB" id="10262475at2759"/>
<dbReference type="AlphaFoldDB" id="A0A8S1XW93"/>
<dbReference type="PROSITE" id="PS50294">
    <property type="entry name" value="WD_REPEATS_REGION"/>
    <property type="match status" value="2"/>
</dbReference>
<keyword evidence="3" id="KW-1185">Reference proteome</keyword>
<reference evidence="2" key="1">
    <citation type="submission" date="2021-01" db="EMBL/GenBank/DDBJ databases">
        <authorList>
            <consortium name="Genoscope - CEA"/>
            <person name="William W."/>
        </authorList>
    </citation>
    <scope>NUCLEOTIDE SEQUENCE</scope>
</reference>
<keyword evidence="1" id="KW-0853">WD repeat</keyword>
<dbReference type="Proteomes" id="UP000683925">
    <property type="component" value="Unassembled WGS sequence"/>
</dbReference>
<dbReference type="PANTHER" id="PTHR19920">
    <property type="entry name" value="WD40 PROTEIN CIAO1"/>
    <property type="match status" value="1"/>
</dbReference>
<sequence length="430" mass="50588">MFPTLKSLPNSIPKCNKFYFYKLFQLTNFVKQIKNQRFNINSLRKSATTPILLQSKQDSLIQTQQIIQKKLLIQLTMQNCTFSYEQIPEYNQQLHDYCYAIAINHNNTYLLASDQMRIKIFLMSKSGLKLLQTMRKHKSVVYTLNFMNDRQQFVSSSLDNSIVIWSEINQSNPKYLTKLNDHRDSVRCVNYSSHFQSLIVSGSDDHSIKFWYYLNSCSYWSCQQAIKEHNDSVYGLSMNQEGTTLISCSSDKQILVMNRDNSNMKQWKVIQTINVKKWGLRICYITNNMFAFLPHSNGEQWKGGKTLHIYTLTKDTKKFRKREEYKIQGGGQFCDAEFPALFVQSKQILLLKNGCTINLLKFNFFNNSIQEETYQCKLQQFIYFDCKDKDECGALFGTISENGEYLITWDWKKGQIQVRRYQEILDINQI</sequence>
<evidence type="ECO:0000313" key="2">
    <source>
        <dbReference type="EMBL" id="CAD8204114.1"/>
    </source>
</evidence>
<dbReference type="OMA" id="FRKREEY"/>
<dbReference type="GO" id="GO:0016226">
    <property type="term" value="P:iron-sulfur cluster assembly"/>
    <property type="evidence" value="ECO:0007669"/>
    <property type="project" value="TreeGrafter"/>
</dbReference>
<feature type="repeat" description="WD" evidence="1">
    <location>
        <begin position="134"/>
        <end position="166"/>
    </location>
</feature>
<name>A0A8S1XW93_PAROT</name>
<dbReference type="GO" id="GO:0097361">
    <property type="term" value="C:cytosolic [4Fe-4S] assembly targeting complex"/>
    <property type="evidence" value="ECO:0007669"/>
    <property type="project" value="TreeGrafter"/>
</dbReference>
<dbReference type="SMART" id="SM00320">
    <property type="entry name" value="WD40"/>
    <property type="match status" value="3"/>
</dbReference>
<feature type="repeat" description="WD" evidence="1">
    <location>
        <begin position="179"/>
        <end position="211"/>
    </location>
</feature>
<dbReference type="PANTHER" id="PTHR19920:SF0">
    <property type="entry name" value="CYTOSOLIC IRON-SULFUR PROTEIN ASSEMBLY PROTEIN CIAO1-RELATED"/>
    <property type="match status" value="1"/>
</dbReference>
<dbReference type="EMBL" id="CAJJDP010000131">
    <property type="protein sequence ID" value="CAD8204114.1"/>
    <property type="molecule type" value="Genomic_DNA"/>
</dbReference>
<dbReference type="InterPro" id="IPR001680">
    <property type="entry name" value="WD40_rpt"/>
</dbReference>
<protein>
    <submittedName>
        <fullName evidence="2">Uncharacterized protein</fullName>
    </submittedName>
</protein>
<accession>A0A8S1XW93</accession>